<feature type="transmembrane region" description="Helical" evidence="1">
    <location>
        <begin position="143"/>
        <end position="165"/>
    </location>
</feature>
<feature type="transmembrane region" description="Helical" evidence="1">
    <location>
        <begin position="114"/>
        <end position="131"/>
    </location>
</feature>
<gene>
    <name evidence="2" type="ORF">Hokovirus_3_119</name>
</gene>
<organism evidence="2">
    <name type="scientific">Hokovirus HKV1</name>
    <dbReference type="NCBI Taxonomy" id="1977638"/>
    <lineage>
        <taxon>Viruses</taxon>
        <taxon>Varidnaviria</taxon>
        <taxon>Bamfordvirae</taxon>
        <taxon>Nucleocytoviricota</taxon>
        <taxon>Megaviricetes</taxon>
        <taxon>Imitervirales</taxon>
        <taxon>Mimiviridae</taxon>
        <taxon>Klosneuvirinae</taxon>
        <taxon>Hokovirus</taxon>
    </lineage>
</organism>
<proteinExistence type="predicted"/>
<sequence length="192" mass="20992">MAKKKTNKKNKDDTTYYLLSSLLSSIIMCIMSFICVIFVLWIFYYIYQKTKPLVTKIKKSSKLLKGFIKIIIMFISLLASIEDLVVEGAEIASEVATVGVATPVAGPLEALNELLSEAIQIIVIVTGTLLFDDSSLKTKLFNIGTVTVIAVLNVAVSIVGAFIPFSGVVEIIINIISEIIQNGILAYSIFFS</sequence>
<evidence type="ECO:0000313" key="2">
    <source>
        <dbReference type="EMBL" id="ARF10846.1"/>
    </source>
</evidence>
<protein>
    <submittedName>
        <fullName evidence="2">Uncharacterized protein</fullName>
    </submittedName>
</protein>
<accession>A0A1V0SGI9</accession>
<evidence type="ECO:0000256" key="1">
    <source>
        <dbReference type="SAM" id="Phobius"/>
    </source>
</evidence>
<keyword evidence="1" id="KW-1133">Transmembrane helix</keyword>
<keyword evidence="1" id="KW-0472">Membrane</keyword>
<keyword evidence="1" id="KW-0812">Transmembrane</keyword>
<name>A0A1V0SGI9_9VIRU</name>
<reference evidence="2" key="1">
    <citation type="journal article" date="2017" name="Science">
        <title>Giant viruses with an expanded complement of translation system components.</title>
        <authorList>
            <person name="Schulz F."/>
            <person name="Yutin N."/>
            <person name="Ivanova N.N."/>
            <person name="Ortega D.R."/>
            <person name="Lee T.K."/>
            <person name="Vierheilig J."/>
            <person name="Daims H."/>
            <person name="Horn M."/>
            <person name="Wagner M."/>
            <person name="Jensen G.J."/>
            <person name="Kyrpides N.C."/>
            <person name="Koonin E.V."/>
            <person name="Woyke T."/>
        </authorList>
    </citation>
    <scope>NUCLEOTIDE SEQUENCE</scope>
    <source>
        <strain evidence="2">HKV1</strain>
    </source>
</reference>
<dbReference type="EMBL" id="KY684105">
    <property type="protein sequence ID" value="ARF10846.1"/>
    <property type="molecule type" value="Genomic_DNA"/>
</dbReference>
<feature type="transmembrane region" description="Helical" evidence="1">
    <location>
        <begin position="171"/>
        <end position="191"/>
    </location>
</feature>
<feature type="transmembrane region" description="Helical" evidence="1">
    <location>
        <begin position="16"/>
        <end position="43"/>
    </location>
</feature>